<feature type="domain" description="PhoU" evidence="7">
    <location>
        <begin position="132"/>
        <end position="216"/>
    </location>
</feature>
<dbReference type="PIRSF" id="PIRSF003107">
    <property type="entry name" value="PhoU"/>
    <property type="match status" value="1"/>
</dbReference>
<keyword evidence="4 6" id="KW-0963">Cytoplasm</keyword>
<dbReference type="FunFam" id="1.20.58.220:FF:000002">
    <property type="entry name" value="Phosphate-specific transport system accessory protein PhoU"/>
    <property type="match status" value="1"/>
</dbReference>
<dbReference type="OrthoDB" id="9814256at2"/>
<protein>
    <recommendedName>
        <fullName evidence="6">Phosphate-specific transport system accessory protein PhoU</fullName>
    </recommendedName>
</protein>
<comment type="subunit">
    <text evidence="6">Homodimer.</text>
</comment>
<dbReference type="RefSeq" id="WP_109718912.1">
    <property type="nucleotide sequence ID" value="NZ_QEQK01000002.1"/>
</dbReference>
<evidence type="ECO:0000256" key="2">
    <source>
        <dbReference type="ARBA" id="ARBA00008107"/>
    </source>
</evidence>
<dbReference type="EMBL" id="QEQK01000002">
    <property type="protein sequence ID" value="PWN57409.1"/>
    <property type="molecule type" value="Genomic_DNA"/>
</dbReference>
<organism evidence="8 9">
    <name type="scientific">Abyssibacter profundi</name>
    <dbReference type="NCBI Taxonomy" id="2182787"/>
    <lineage>
        <taxon>Bacteria</taxon>
        <taxon>Pseudomonadati</taxon>
        <taxon>Pseudomonadota</taxon>
        <taxon>Gammaproteobacteria</taxon>
        <taxon>Chromatiales</taxon>
        <taxon>Oceanococcaceae</taxon>
        <taxon>Abyssibacter</taxon>
    </lineage>
</organism>
<dbReference type="FunFam" id="1.20.58.220:FF:000001">
    <property type="entry name" value="Phosphate-specific transport system accessory protein PhoU"/>
    <property type="match status" value="1"/>
</dbReference>
<dbReference type="NCBIfam" id="TIGR02135">
    <property type="entry name" value="phoU_full"/>
    <property type="match status" value="1"/>
</dbReference>
<sequence length="242" mass="26842">MSNADLHLSSHISKQFNAELDDIRQRVLTMGGLVEQQVSEAVRALTEADGELGQQVANRDYKVNAMEVGIDEECIRVLARRQPAATDLRLIMAVVKTITDLERIGDEAEKIGRMAASLAANPTPAGSLSPVETMGRRVSSMVHRVLDAFARLDAEDALEIAKEDRKVDSEYDAISRQCLTFMLEDPRTIRPVMDLQWAARALERIGDHASNIGEYVIYLIQGKDVRHTSLAQMEAELEARNG</sequence>
<dbReference type="InterPro" id="IPR038078">
    <property type="entry name" value="PhoU-like_sf"/>
</dbReference>
<comment type="similarity">
    <text evidence="2 6">Belongs to the PhoU family.</text>
</comment>
<dbReference type="AlphaFoldDB" id="A0A363UPQ5"/>
<keyword evidence="9" id="KW-1185">Reference proteome</keyword>
<evidence type="ECO:0000256" key="1">
    <source>
        <dbReference type="ARBA" id="ARBA00004496"/>
    </source>
</evidence>
<reference evidence="8 9" key="1">
    <citation type="submission" date="2018-05" db="EMBL/GenBank/DDBJ databases">
        <title>Abyssibacter profundi OUC007T gen. nov., sp. nov, a marine bacterium isolated from seawater of the Mariana Trench.</title>
        <authorList>
            <person name="Zhou S."/>
        </authorList>
    </citation>
    <scope>NUCLEOTIDE SEQUENCE [LARGE SCALE GENOMIC DNA]</scope>
    <source>
        <strain evidence="8 9">OUC007</strain>
    </source>
</reference>
<evidence type="ECO:0000313" key="8">
    <source>
        <dbReference type="EMBL" id="PWN57409.1"/>
    </source>
</evidence>
<name>A0A363UPQ5_9GAMM</name>
<evidence type="ECO:0000313" key="9">
    <source>
        <dbReference type="Proteomes" id="UP000251800"/>
    </source>
</evidence>
<dbReference type="InterPro" id="IPR028366">
    <property type="entry name" value="PhoU"/>
</dbReference>
<comment type="function">
    <text evidence="6">Plays a role in the regulation of phosphate uptake.</text>
</comment>
<dbReference type="PANTHER" id="PTHR42930:SF3">
    <property type="entry name" value="PHOSPHATE-SPECIFIC TRANSPORT SYSTEM ACCESSORY PROTEIN PHOU"/>
    <property type="match status" value="1"/>
</dbReference>
<dbReference type="Proteomes" id="UP000251800">
    <property type="component" value="Unassembled WGS sequence"/>
</dbReference>
<comment type="caution">
    <text evidence="8">The sequence shown here is derived from an EMBL/GenBank/DDBJ whole genome shotgun (WGS) entry which is preliminary data.</text>
</comment>
<accession>A0A363UPQ5</accession>
<evidence type="ECO:0000256" key="4">
    <source>
        <dbReference type="ARBA" id="ARBA00022490"/>
    </source>
</evidence>
<feature type="domain" description="PhoU" evidence="7">
    <location>
        <begin position="28"/>
        <end position="113"/>
    </location>
</feature>
<dbReference type="SUPFAM" id="SSF109755">
    <property type="entry name" value="PhoU-like"/>
    <property type="match status" value="1"/>
</dbReference>
<comment type="subcellular location">
    <subcellularLocation>
        <location evidence="1 6">Cytoplasm</location>
    </subcellularLocation>
</comment>
<evidence type="ECO:0000256" key="6">
    <source>
        <dbReference type="PIRNR" id="PIRNR003107"/>
    </source>
</evidence>
<dbReference type="GO" id="GO:0006817">
    <property type="term" value="P:phosphate ion transport"/>
    <property type="evidence" value="ECO:0007669"/>
    <property type="project" value="UniProtKB-KW"/>
</dbReference>
<evidence type="ECO:0000256" key="5">
    <source>
        <dbReference type="ARBA" id="ARBA00022592"/>
    </source>
</evidence>
<dbReference type="GO" id="GO:0045936">
    <property type="term" value="P:negative regulation of phosphate metabolic process"/>
    <property type="evidence" value="ECO:0007669"/>
    <property type="project" value="InterPro"/>
</dbReference>
<evidence type="ECO:0000256" key="3">
    <source>
        <dbReference type="ARBA" id="ARBA00022448"/>
    </source>
</evidence>
<keyword evidence="3 6" id="KW-0813">Transport</keyword>
<dbReference type="GO" id="GO:0030643">
    <property type="term" value="P:intracellular phosphate ion homeostasis"/>
    <property type="evidence" value="ECO:0007669"/>
    <property type="project" value="InterPro"/>
</dbReference>
<proteinExistence type="inferred from homology"/>
<keyword evidence="5 6" id="KW-0592">Phosphate transport</keyword>
<dbReference type="Pfam" id="PF01895">
    <property type="entry name" value="PhoU"/>
    <property type="match status" value="2"/>
</dbReference>
<dbReference type="GO" id="GO:0005737">
    <property type="term" value="C:cytoplasm"/>
    <property type="evidence" value="ECO:0007669"/>
    <property type="project" value="UniProtKB-SubCell"/>
</dbReference>
<dbReference type="InterPro" id="IPR026022">
    <property type="entry name" value="PhoU_dom"/>
</dbReference>
<dbReference type="Gene3D" id="1.20.58.220">
    <property type="entry name" value="Phosphate transport system protein phou homolog 2, domain 2"/>
    <property type="match status" value="2"/>
</dbReference>
<gene>
    <name evidence="8" type="primary">phoU</name>
    <name evidence="8" type="ORF">DEH80_02645</name>
</gene>
<dbReference type="PANTHER" id="PTHR42930">
    <property type="entry name" value="PHOSPHATE-SPECIFIC TRANSPORT SYSTEM ACCESSORY PROTEIN PHOU"/>
    <property type="match status" value="1"/>
</dbReference>
<evidence type="ECO:0000259" key="7">
    <source>
        <dbReference type="Pfam" id="PF01895"/>
    </source>
</evidence>